<dbReference type="AlphaFoldDB" id="A0A543C053"/>
<dbReference type="PANTHER" id="PTHR34406:SF1">
    <property type="entry name" value="PROTEIN YCEI"/>
    <property type="match status" value="1"/>
</dbReference>
<name>A0A543C053_9ACTN</name>
<evidence type="ECO:0000256" key="1">
    <source>
        <dbReference type="ARBA" id="ARBA00008812"/>
    </source>
</evidence>
<gene>
    <name evidence="3" type="ORF">FB559_7764</name>
</gene>
<evidence type="ECO:0000313" key="3">
    <source>
        <dbReference type="EMBL" id="TQL90460.1"/>
    </source>
</evidence>
<dbReference type="SUPFAM" id="SSF101874">
    <property type="entry name" value="YceI-like"/>
    <property type="match status" value="1"/>
</dbReference>
<accession>A0A543C053</accession>
<proteinExistence type="inferred from homology"/>
<evidence type="ECO:0000313" key="4">
    <source>
        <dbReference type="Proteomes" id="UP000316096"/>
    </source>
</evidence>
<dbReference type="PANTHER" id="PTHR34406">
    <property type="entry name" value="PROTEIN YCEI"/>
    <property type="match status" value="1"/>
</dbReference>
<feature type="domain" description="Lipid/polyisoprenoid-binding YceI-like" evidence="2">
    <location>
        <begin position="22"/>
        <end position="189"/>
    </location>
</feature>
<dbReference type="InterPro" id="IPR007372">
    <property type="entry name" value="Lipid/polyisoprenoid-bd_YceI"/>
</dbReference>
<dbReference type="RefSeq" id="WP_141962493.1">
    <property type="nucleotide sequence ID" value="NZ_VFOZ01000002.1"/>
</dbReference>
<protein>
    <submittedName>
        <fullName evidence="3">Polyisoprenoid-binding protein YceI</fullName>
    </submittedName>
</protein>
<organism evidence="3 4">
    <name type="scientific">Actinoallomurus bryophytorum</name>
    <dbReference type="NCBI Taxonomy" id="1490222"/>
    <lineage>
        <taxon>Bacteria</taxon>
        <taxon>Bacillati</taxon>
        <taxon>Actinomycetota</taxon>
        <taxon>Actinomycetes</taxon>
        <taxon>Streptosporangiales</taxon>
        <taxon>Thermomonosporaceae</taxon>
        <taxon>Actinoallomurus</taxon>
    </lineage>
</organism>
<keyword evidence="4" id="KW-1185">Reference proteome</keyword>
<dbReference type="InterPro" id="IPR036761">
    <property type="entry name" value="TTHA0802/YceI-like_sf"/>
</dbReference>
<dbReference type="EMBL" id="VFOZ01000002">
    <property type="protein sequence ID" value="TQL90460.1"/>
    <property type="molecule type" value="Genomic_DNA"/>
</dbReference>
<evidence type="ECO:0000259" key="2">
    <source>
        <dbReference type="SMART" id="SM00867"/>
    </source>
</evidence>
<dbReference type="SMART" id="SM00867">
    <property type="entry name" value="YceI"/>
    <property type="match status" value="1"/>
</dbReference>
<dbReference type="OrthoDB" id="9811006at2"/>
<reference evidence="3 4" key="1">
    <citation type="submission" date="2019-06" db="EMBL/GenBank/DDBJ databases">
        <title>Sequencing the genomes of 1000 actinobacteria strains.</title>
        <authorList>
            <person name="Klenk H.-P."/>
        </authorList>
    </citation>
    <scope>NUCLEOTIDE SEQUENCE [LARGE SCALE GENOMIC DNA]</scope>
    <source>
        <strain evidence="3 4">DSM 102200</strain>
    </source>
</reference>
<sequence>MTTTTDTTTVSPRTPDGWAAGSWTIDPAHTMVSFSARHLMSRVRGTLTDVSGQIVTDLDPARSTVTAVMATTSVNTGTPMRDDHLRSADFFDAERYPQMRFVSRTLRPEAGSWVLSGELTIRDVTRPVDLEVEFLGSDPTGLQGEPRIGFSAQTTISRRDFGITLGLVADGTKIVVADKIDIALDIQAFLAA</sequence>
<dbReference type="Gene3D" id="2.40.128.110">
    <property type="entry name" value="Lipid/polyisoprenoid-binding, YceI-like"/>
    <property type="match status" value="1"/>
</dbReference>
<dbReference type="Proteomes" id="UP000316096">
    <property type="component" value="Unassembled WGS sequence"/>
</dbReference>
<dbReference type="Pfam" id="PF04264">
    <property type="entry name" value="YceI"/>
    <property type="match status" value="1"/>
</dbReference>
<comment type="caution">
    <text evidence="3">The sequence shown here is derived from an EMBL/GenBank/DDBJ whole genome shotgun (WGS) entry which is preliminary data.</text>
</comment>
<comment type="similarity">
    <text evidence="1">Belongs to the UPF0312 family.</text>
</comment>